<evidence type="ECO:0000313" key="2">
    <source>
        <dbReference type="EMBL" id="KAG9462122.1"/>
    </source>
</evidence>
<feature type="region of interest" description="Disordered" evidence="1">
    <location>
        <begin position="51"/>
        <end position="71"/>
    </location>
</feature>
<keyword evidence="3" id="KW-1185">Reference proteome</keyword>
<reference evidence="2" key="1">
    <citation type="thesis" date="2020" institute="ProQuest LLC" country="789 East Eisenhower Parkway, Ann Arbor, MI, USA">
        <title>Comparative Genomics and Chromosome Evolution.</title>
        <authorList>
            <person name="Mudd A.B."/>
        </authorList>
    </citation>
    <scope>NUCLEOTIDE SEQUENCE</scope>
    <source>
        <strain evidence="2">HN-11 Male</strain>
        <tissue evidence="2">Kidney and liver</tissue>
    </source>
</reference>
<protein>
    <submittedName>
        <fullName evidence="2">Uncharacterized protein</fullName>
    </submittedName>
</protein>
<dbReference type="Proteomes" id="UP000770717">
    <property type="component" value="Unassembled WGS sequence"/>
</dbReference>
<evidence type="ECO:0000313" key="3">
    <source>
        <dbReference type="Proteomes" id="UP000770717"/>
    </source>
</evidence>
<dbReference type="AlphaFoldDB" id="A0A8J6B157"/>
<gene>
    <name evidence="2" type="ORF">GDO78_014865</name>
</gene>
<dbReference type="EMBL" id="WNTK01013401">
    <property type="protein sequence ID" value="KAG9462122.1"/>
    <property type="molecule type" value="Genomic_DNA"/>
</dbReference>
<name>A0A8J6B157_ELECQ</name>
<proteinExistence type="predicted"/>
<evidence type="ECO:0000256" key="1">
    <source>
        <dbReference type="SAM" id="MobiDB-lite"/>
    </source>
</evidence>
<accession>A0A8J6B157</accession>
<organism evidence="2 3">
    <name type="scientific">Eleutherodactylus coqui</name>
    <name type="common">Puerto Rican coqui</name>
    <dbReference type="NCBI Taxonomy" id="57060"/>
    <lineage>
        <taxon>Eukaryota</taxon>
        <taxon>Metazoa</taxon>
        <taxon>Chordata</taxon>
        <taxon>Craniata</taxon>
        <taxon>Vertebrata</taxon>
        <taxon>Euteleostomi</taxon>
        <taxon>Amphibia</taxon>
        <taxon>Batrachia</taxon>
        <taxon>Anura</taxon>
        <taxon>Neobatrachia</taxon>
        <taxon>Hyloidea</taxon>
        <taxon>Eleutherodactylidae</taxon>
        <taxon>Eleutherodactylinae</taxon>
        <taxon>Eleutherodactylus</taxon>
        <taxon>Eleutherodactylus</taxon>
    </lineage>
</organism>
<comment type="caution">
    <text evidence="2">The sequence shown here is derived from an EMBL/GenBank/DDBJ whole genome shotgun (WGS) entry which is preliminary data.</text>
</comment>
<sequence>MSSSKYPFLKHPCQSGSEERFSHSLSCHHSFHIGITPMGSAVAILVSPLKGNDSKKTFSTSIQQPMPVRKH</sequence>